<evidence type="ECO:0000256" key="7">
    <source>
        <dbReference type="RuleBase" id="RU363032"/>
    </source>
</evidence>
<evidence type="ECO:0000256" key="3">
    <source>
        <dbReference type="ARBA" id="ARBA00022475"/>
    </source>
</evidence>
<dbReference type="CDD" id="cd05233">
    <property type="entry name" value="SDR_c"/>
    <property type="match status" value="1"/>
</dbReference>
<dbReference type="PANTHER" id="PTHR43744">
    <property type="entry name" value="ABC TRANSPORTER PERMEASE PROTEIN MG189-RELATED-RELATED"/>
    <property type="match status" value="1"/>
</dbReference>
<dbReference type="Gene3D" id="1.10.3720.10">
    <property type="entry name" value="MetI-like"/>
    <property type="match status" value="1"/>
</dbReference>
<evidence type="ECO:0000259" key="8">
    <source>
        <dbReference type="PROSITE" id="PS50928"/>
    </source>
</evidence>
<accession>A0A965LLB8</accession>
<dbReference type="PRINTS" id="PR00081">
    <property type="entry name" value="GDHRDH"/>
</dbReference>
<dbReference type="InterPro" id="IPR002347">
    <property type="entry name" value="SDR_fam"/>
</dbReference>
<dbReference type="PANTHER" id="PTHR43744:SF12">
    <property type="entry name" value="ABC TRANSPORTER PERMEASE PROTEIN MG189-RELATED"/>
    <property type="match status" value="1"/>
</dbReference>
<sequence length="439" mass="48147">LHLSFGGYKSAWTNNFPHWLLNSFLIVTGSVIATEVLAALAAWGFARFPFKGRETILGVMVSLMVVPPVVLLIPLFQLGVELSLISTLRLVVLIYVGLMLPFSIYMLTNFFKSIPESILESASIDGASSFKTFKSIVLPLSGAPLATLAVVNLLWAWNELLLALVFLQNNEKKTLMVGITGFQSRYSLDIPTVMAGMSIATLPLVIAYLFGQRFFIIVAEFVAQGAHVFGVDRNPSTHQPSTKFDLQNVDKLPELVAEAEKAIGDIDILVNCAGMAIGELIPDLTWQAYDKTLRVNLHSPVFLMKYLGSKMVKRGYGRIVNITSVHGQYSEEKAMSYDVSKGGLNSATRTAALEFAPHNVLVNAIAPGFTDTPISVTNGVSELESEWFKTVYVKYSKIPQLRAAQPWEQAKHVAWLASSENTYCTGQVLLVDGGMSARF</sequence>
<dbReference type="CDD" id="cd06261">
    <property type="entry name" value="TM_PBP2"/>
    <property type="match status" value="1"/>
</dbReference>
<comment type="similarity">
    <text evidence="7">Belongs to the binding-protein-dependent transport system permease family.</text>
</comment>
<keyword evidence="5 7" id="KW-1133">Transmembrane helix</keyword>
<evidence type="ECO:0000256" key="5">
    <source>
        <dbReference type="ARBA" id="ARBA00022989"/>
    </source>
</evidence>
<dbReference type="InterPro" id="IPR000515">
    <property type="entry name" value="MetI-like"/>
</dbReference>
<organism evidence="9 10">
    <name type="scientific">Candidatus Fonsibacter lacus</name>
    <dbReference type="NCBI Taxonomy" id="2576439"/>
    <lineage>
        <taxon>Bacteria</taxon>
        <taxon>Pseudomonadati</taxon>
        <taxon>Pseudomonadota</taxon>
        <taxon>Alphaproteobacteria</taxon>
        <taxon>Candidatus Pelagibacterales</taxon>
        <taxon>Candidatus Pelagibacterales incertae sedis</taxon>
        <taxon>Candidatus Fonsibacter</taxon>
    </lineage>
</organism>
<dbReference type="GO" id="GO:0055085">
    <property type="term" value="P:transmembrane transport"/>
    <property type="evidence" value="ECO:0007669"/>
    <property type="project" value="InterPro"/>
</dbReference>
<evidence type="ECO:0000313" key="10">
    <source>
        <dbReference type="Proteomes" id="UP000740727"/>
    </source>
</evidence>
<dbReference type="GO" id="GO:0005886">
    <property type="term" value="C:plasma membrane"/>
    <property type="evidence" value="ECO:0007669"/>
    <property type="project" value="UniProtKB-SubCell"/>
</dbReference>
<reference evidence="9" key="1">
    <citation type="submission" date="2018-10" db="EMBL/GenBank/DDBJ databases">
        <title>Iterative Subtractive Binning of Freshwater Chronoseries Metagenomes Recovers Nearly Complete Genomes from over Four Hundred Novel Species.</title>
        <authorList>
            <person name="Rodriguez-R L.M."/>
            <person name="Tsementzi D."/>
            <person name="Luo C."/>
            <person name="Konstantinidis K.T."/>
        </authorList>
    </citation>
    <scope>NUCLEOTIDE SEQUENCE</scope>
    <source>
        <strain evidence="9">WB5_2A_028</strain>
    </source>
</reference>
<gene>
    <name evidence="9" type="ORF">EBT44_05770</name>
</gene>
<evidence type="ECO:0000256" key="6">
    <source>
        <dbReference type="ARBA" id="ARBA00023136"/>
    </source>
</evidence>
<dbReference type="EMBL" id="RFXN01000101">
    <property type="protein sequence ID" value="NBR94314.1"/>
    <property type="molecule type" value="Genomic_DNA"/>
</dbReference>
<evidence type="ECO:0000256" key="2">
    <source>
        <dbReference type="ARBA" id="ARBA00022448"/>
    </source>
</evidence>
<evidence type="ECO:0000256" key="1">
    <source>
        <dbReference type="ARBA" id="ARBA00004651"/>
    </source>
</evidence>
<feature type="non-terminal residue" evidence="9">
    <location>
        <position position="1"/>
    </location>
</feature>
<keyword evidence="6 7" id="KW-0472">Membrane</keyword>
<dbReference type="InterPro" id="IPR035906">
    <property type="entry name" value="MetI-like_sf"/>
</dbReference>
<proteinExistence type="inferred from homology"/>
<feature type="transmembrane region" description="Helical" evidence="7">
    <location>
        <begin position="20"/>
        <end position="43"/>
    </location>
</feature>
<dbReference type="Gene3D" id="3.40.50.720">
    <property type="entry name" value="NAD(P)-binding Rossmann-like Domain"/>
    <property type="match status" value="1"/>
</dbReference>
<comment type="caution">
    <text evidence="9">The sequence shown here is derived from an EMBL/GenBank/DDBJ whole genome shotgun (WGS) entry which is preliminary data.</text>
</comment>
<comment type="subcellular location">
    <subcellularLocation>
        <location evidence="1 7">Cell membrane</location>
        <topology evidence="1 7">Multi-pass membrane protein</topology>
    </subcellularLocation>
</comment>
<dbReference type="SUPFAM" id="SSF51735">
    <property type="entry name" value="NAD(P)-binding Rossmann-fold domains"/>
    <property type="match status" value="1"/>
</dbReference>
<protein>
    <submittedName>
        <fullName evidence="9">SDR family oxidoreductase</fullName>
    </submittedName>
</protein>
<feature type="transmembrane region" description="Helical" evidence="7">
    <location>
        <begin position="136"/>
        <end position="157"/>
    </location>
</feature>
<dbReference type="SUPFAM" id="SSF161098">
    <property type="entry name" value="MetI-like"/>
    <property type="match status" value="1"/>
</dbReference>
<feature type="transmembrane region" description="Helical" evidence="7">
    <location>
        <begin position="190"/>
        <end position="210"/>
    </location>
</feature>
<feature type="transmembrane region" description="Helical" evidence="7">
    <location>
        <begin position="55"/>
        <end position="76"/>
    </location>
</feature>
<keyword evidence="3" id="KW-1003">Cell membrane</keyword>
<dbReference type="PROSITE" id="PS50928">
    <property type="entry name" value="ABC_TM1"/>
    <property type="match status" value="1"/>
</dbReference>
<keyword evidence="2 7" id="KW-0813">Transport</keyword>
<dbReference type="AlphaFoldDB" id="A0A965LLB8"/>
<evidence type="ECO:0000313" key="9">
    <source>
        <dbReference type="EMBL" id="NBR94314.1"/>
    </source>
</evidence>
<feature type="domain" description="ABC transmembrane type-1" evidence="8">
    <location>
        <begin position="20"/>
        <end position="211"/>
    </location>
</feature>
<dbReference type="Proteomes" id="UP000740727">
    <property type="component" value="Unassembled WGS sequence"/>
</dbReference>
<dbReference type="Pfam" id="PF13561">
    <property type="entry name" value="adh_short_C2"/>
    <property type="match status" value="1"/>
</dbReference>
<dbReference type="Pfam" id="PF00528">
    <property type="entry name" value="BPD_transp_1"/>
    <property type="match status" value="1"/>
</dbReference>
<name>A0A965LLB8_9PROT</name>
<keyword evidence="4 7" id="KW-0812">Transmembrane</keyword>
<dbReference type="PRINTS" id="PR00080">
    <property type="entry name" value="SDRFAMILY"/>
</dbReference>
<dbReference type="InterPro" id="IPR036291">
    <property type="entry name" value="NAD(P)-bd_dom_sf"/>
</dbReference>
<evidence type="ECO:0000256" key="4">
    <source>
        <dbReference type="ARBA" id="ARBA00022692"/>
    </source>
</evidence>
<feature type="transmembrane region" description="Helical" evidence="7">
    <location>
        <begin position="88"/>
        <end position="107"/>
    </location>
</feature>